<gene>
    <name evidence="2" type="ORF">ACFPZF_27080</name>
</gene>
<accession>A0ABW0VJS8</accession>
<comment type="caution">
    <text evidence="2">The sequence shown here is derived from an EMBL/GenBank/DDBJ whole genome shotgun (WGS) entry which is preliminary data.</text>
</comment>
<keyword evidence="3" id="KW-1185">Reference proteome</keyword>
<dbReference type="RefSeq" id="WP_346148187.1">
    <property type="nucleotide sequence ID" value="NZ_BAAAUA010000045.1"/>
</dbReference>
<name>A0ABW0VJS8_9ACTN</name>
<organism evidence="2 3">
    <name type="scientific">Kitasatospora cinereorecta</name>
    <dbReference type="NCBI Taxonomy" id="285560"/>
    <lineage>
        <taxon>Bacteria</taxon>
        <taxon>Bacillati</taxon>
        <taxon>Actinomycetota</taxon>
        <taxon>Actinomycetes</taxon>
        <taxon>Kitasatosporales</taxon>
        <taxon>Streptomycetaceae</taxon>
        <taxon>Kitasatospora</taxon>
    </lineage>
</organism>
<protein>
    <submittedName>
        <fullName evidence="2">Uncharacterized protein</fullName>
    </submittedName>
</protein>
<evidence type="ECO:0000313" key="3">
    <source>
        <dbReference type="Proteomes" id="UP001596066"/>
    </source>
</evidence>
<reference evidence="3" key="1">
    <citation type="journal article" date="2019" name="Int. J. Syst. Evol. Microbiol.">
        <title>The Global Catalogue of Microorganisms (GCM) 10K type strain sequencing project: providing services to taxonomists for standard genome sequencing and annotation.</title>
        <authorList>
            <consortium name="The Broad Institute Genomics Platform"/>
            <consortium name="The Broad Institute Genome Sequencing Center for Infectious Disease"/>
            <person name="Wu L."/>
            <person name="Ma J."/>
        </authorList>
    </citation>
    <scope>NUCLEOTIDE SEQUENCE [LARGE SCALE GENOMIC DNA]</scope>
    <source>
        <strain evidence="3">CGMCC 4.1622</strain>
    </source>
</reference>
<keyword evidence="1" id="KW-0175">Coiled coil</keyword>
<evidence type="ECO:0000256" key="1">
    <source>
        <dbReference type="SAM" id="Coils"/>
    </source>
</evidence>
<dbReference type="EMBL" id="JBHSOC010000059">
    <property type="protein sequence ID" value="MFC5645009.1"/>
    <property type="molecule type" value="Genomic_DNA"/>
</dbReference>
<dbReference type="Proteomes" id="UP001596066">
    <property type="component" value="Unassembled WGS sequence"/>
</dbReference>
<evidence type="ECO:0000313" key="2">
    <source>
        <dbReference type="EMBL" id="MFC5645009.1"/>
    </source>
</evidence>
<proteinExistence type="predicted"/>
<sequence>MTDRADRKRAELVAKVRGLQREFERWREESEEYAPLEKHHRQIRALTVPLDGAVKRLCKRVEEQDETVLSDWSQTEDSLLRIHEVWDFFREKFNLRYVQTFRPYLALADDFAAACYLPARDRSADPSRLREPPLTFLGGLSTPFAIPRGALYLGPSYSGVLTDEELKVVAERLPIPVVGLPWFQLDHLPDALVIGHEIGHHVEDDFALTDTFKELVEQALAAAGRPPASRRRWHGWLGEVFADVYGVLAAGPGFASALADFVPTTPEAMIGDAQYPPMALRVQVAAETLQRTGFAQQARAVLARWQGDFPTGPEEPYSDDADTVVQALLEGPYPQLGALPLTDVLTFRGRGQQAAAATRALLQSATLSPEIDVRTLLSAASSAFADEPQTYLENGLAAAVLKHARVIATRGLRENSAAPARQPTGRETSFDQALRELVRV</sequence>
<feature type="coiled-coil region" evidence="1">
    <location>
        <begin position="2"/>
        <end position="29"/>
    </location>
</feature>